<feature type="region of interest" description="Disordered" evidence="1">
    <location>
        <begin position="1"/>
        <end position="82"/>
    </location>
</feature>
<gene>
    <name evidence="2" type="ORF">VST7929_02599</name>
</gene>
<comment type="caution">
    <text evidence="2">The sequence shown here is derived from an EMBL/GenBank/DDBJ whole genome shotgun (WGS) entry which is preliminary data.</text>
</comment>
<evidence type="ECO:0000256" key="1">
    <source>
        <dbReference type="SAM" id="MobiDB-lite"/>
    </source>
</evidence>
<dbReference type="Proteomes" id="UP000838672">
    <property type="component" value="Unassembled WGS sequence"/>
</dbReference>
<evidence type="ECO:0000313" key="2">
    <source>
        <dbReference type="EMBL" id="CAH0534649.1"/>
    </source>
</evidence>
<name>A0ABN8DWG3_9VIBR</name>
<organism evidence="2 3">
    <name type="scientific">Vibrio stylophorae</name>
    <dbReference type="NCBI Taxonomy" id="659351"/>
    <lineage>
        <taxon>Bacteria</taxon>
        <taxon>Pseudomonadati</taxon>
        <taxon>Pseudomonadota</taxon>
        <taxon>Gammaproteobacteria</taxon>
        <taxon>Vibrionales</taxon>
        <taxon>Vibrionaceae</taxon>
        <taxon>Vibrio</taxon>
    </lineage>
</organism>
<proteinExistence type="predicted"/>
<dbReference type="EMBL" id="CAKLDI010000001">
    <property type="protein sequence ID" value="CAH0534649.1"/>
    <property type="molecule type" value="Genomic_DNA"/>
</dbReference>
<feature type="compositionally biased region" description="Basic and acidic residues" evidence="1">
    <location>
        <begin position="24"/>
        <end position="34"/>
    </location>
</feature>
<feature type="compositionally biased region" description="Basic and acidic residues" evidence="1">
    <location>
        <begin position="59"/>
        <end position="82"/>
    </location>
</feature>
<dbReference type="RefSeq" id="WP_237467609.1">
    <property type="nucleotide sequence ID" value="NZ_CAKLDI010000001.1"/>
</dbReference>
<protein>
    <recommendedName>
        <fullName evidence="4">ATP-dependent Lon protease</fullName>
    </recommendedName>
</protein>
<reference evidence="2" key="1">
    <citation type="submission" date="2021-11" db="EMBL/GenBank/DDBJ databases">
        <authorList>
            <person name="Rodrigo-Torres L."/>
            <person name="Arahal R. D."/>
            <person name="Lucena T."/>
        </authorList>
    </citation>
    <scope>NUCLEOTIDE SEQUENCE</scope>
    <source>
        <strain evidence="2">CECT 7929</strain>
    </source>
</reference>
<accession>A0ABN8DWG3</accession>
<evidence type="ECO:0000313" key="3">
    <source>
        <dbReference type="Proteomes" id="UP000838672"/>
    </source>
</evidence>
<feature type="compositionally biased region" description="Polar residues" evidence="1">
    <location>
        <begin position="1"/>
        <end position="21"/>
    </location>
</feature>
<sequence>MLLSPSSINVPVLTPTINPPTEQAARDNRTREKIVPPAELAKSKSDSAVTLKEKQRKRQGWDPSEHPEYEQEPVIDERSGVPNPYEKDHALALLQTLLTSGFCDCQDGGYCMTYKFPIKLLEAIDRGNVMAQRRVVIDHHYNYSTSPNVESKMLMIL</sequence>
<keyword evidence="3" id="KW-1185">Reference proteome</keyword>
<evidence type="ECO:0008006" key="4">
    <source>
        <dbReference type="Google" id="ProtNLM"/>
    </source>
</evidence>